<dbReference type="AlphaFoldDB" id="A0A9W9Q4K4"/>
<feature type="region of interest" description="Disordered" evidence="1">
    <location>
        <begin position="627"/>
        <end position="649"/>
    </location>
</feature>
<feature type="compositionally biased region" description="Basic and acidic residues" evidence="1">
    <location>
        <begin position="230"/>
        <end position="241"/>
    </location>
</feature>
<accession>A0A9W9Q4K4</accession>
<feature type="compositionally biased region" description="Basic and acidic residues" evidence="1">
    <location>
        <begin position="65"/>
        <end position="97"/>
    </location>
</feature>
<keyword evidence="3" id="KW-1185">Reference proteome</keyword>
<organism evidence="2 3">
    <name type="scientific">Penicillium atrosanguineum</name>
    <dbReference type="NCBI Taxonomy" id="1132637"/>
    <lineage>
        <taxon>Eukaryota</taxon>
        <taxon>Fungi</taxon>
        <taxon>Dikarya</taxon>
        <taxon>Ascomycota</taxon>
        <taxon>Pezizomycotina</taxon>
        <taxon>Eurotiomycetes</taxon>
        <taxon>Eurotiomycetidae</taxon>
        <taxon>Eurotiales</taxon>
        <taxon>Aspergillaceae</taxon>
        <taxon>Penicillium</taxon>
    </lineage>
</organism>
<reference evidence="2" key="2">
    <citation type="journal article" date="2023" name="IMA Fungus">
        <title>Comparative genomic study of the Penicillium genus elucidates a diverse pangenome and 15 lateral gene transfer events.</title>
        <authorList>
            <person name="Petersen C."/>
            <person name="Sorensen T."/>
            <person name="Nielsen M.R."/>
            <person name="Sondergaard T.E."/>
            <person name="Sorensen J.L."/>
            <person name="Fitzpatrick D.A."/>
            <person name="Frisvad J.C."/>
            <person name="Nielsen K.L."/>
        </authorList>
    </citation>
    <scope>NUCLEOTIDE SEQUENCE</scope>
    <source>
        <strain evidence="2">IBT 21472</strain>
    </source>
</reference>
<gene>
    <name evidence="2" type="ORF">N7476_002854</name>
</gene>
<comment type="caution">
    <text evidence="2">The sequence shown here is derived from an EMBL/GenBank/DDBJ whole genome shotgun (WGS) entry which is preliminary data.</text>
</comment>
<reference evidence="2" key="1">
    <citation type="submission" date="2022-12" db="EMBL/GenBank/DDBJ databases">
        <authorList>
            <person name="Petersen C."/>
        </authorList>
    </citation>
    <scope>NUCLEOTIDE SEQUENCE</scope>
    <source>
        <strain evidence="2">IBT 21472</strain>
    </source>
</reference>
<evidence type="ECO:0000313" key="3">
    <source>
        <dbReference type="Proteomes" id="UP001147746"/>
    </source>
</evidence>
<feature type="region of interest" description="Disordered" evidence="1">
    <location>
        <begin position="741"/>
        <end position="774"/>
    </location>
</feature>
<name>A0A9W9Q4K4_9EURO</name>
<feature type="compositionally biased region" description="Polar residues" evidence="1">
    <location>
        <begin position="859"/>
        <end position="876"/>
    </location>
</feature>
<proteinExistence type="predicted"/>
<evidence type="ECO:0000313" key="2">
    <source>
        <dbReference type="EMBL" id="KAJ5324254.1"/>
    </source>
</evidence>
<feature type="region of interest" description="Disordered" evidence="1">
    <location>
        <begin position="304"/>
        <end position="336"/>
    </location>
</feature>
<feature type="compositionally biased region" description="Basic residues" evidence="1">
    <location>
        <begin position="1"/>
        <end position="14"/>
    </location>
</feature>
<feature type="compositionally biased region" description="Low complexity" evidence="1">
    <location>
        <begin position="322"/>
        <end position="335"/>
    </location>
</feature>
<feature type="region of interest" description="Disordered" evidence="1">
    <location>
        <begin position="365"/>
        <end position="441"/>
    </location>
</feature>
<sequence length="962" mass="104280">MFKSKKQKQDRRRGRQTDDNGSPRSPGQGSVGPIDERPGKSQMASRPKVCAGGSAHGQPNSSADAAKHERLMRLQMDDLGTARRERLSTEDDPRNIHRVQHEVLEASRESNIPGTEAFRRASQNRTALAGWANAGKIVATKETSYEQLADIGGGQSHRAALNARLAEARSFHNESTRNASAKHARGNSRARTQAAHVHRHVTPVTTRASPIPVAGHFRLRSPPDNATTSGREHIAKSHDSSSKSSSQGGGSLEARGHGHDHAPQGPGVEAVRSRADTTSRRKIGNWASNISSPQVFLDNLRQHGHLAVPPPGTRTPPKPVQSTSRPIRSASRSPRVVWTPLRSASRHSQSVTLPAQSSPVLIQPDLHQSVPQPTPQPISHSIPQTSQPIAQNRATGDPTLDSATSNASALEISCQSTTPPPRRMLVPTSRQPRKTDLSKSMSDLPLQGNLLLDFEDTGEAKMHMQGQKRQITSDYPELMGLDFKEPPLLDWSTSVTPARPNQTPAEIGAAIWAEALDFNRARGNSALEKSILGESHSRDNGPPATPAFGSSIFVASHCDEKLIPVGDNPFFFPTPLVPTTENASLQSNLFSIIACIGQEHKNAVRDIHSSTTCQSLYQPLFNSYRSPGDTPLSGASKKSKARDIPSPSLLSPDKGKHAYFTSGFERLRVSESPTRVNAAIPKLPAVPTPVDGPRIVGTLRHSRWAEPRLKHHEIENSKSKVIGVCASLESQYLHRHHSVWEHPEKWEPRTKVPRTTSEPAATQPAQTQGQQQVPASTALNNLGSPRALSRALGPALGPVKMISQQLGDLNQASRRENRNSSAGSVTFVANSSWFTPTDTHCQSSPRPKAMGLEPYNLSTKTATQSQRQAPNTTDFNDLSLPRAPPRVLGPAPVPMSVWSQRQDDLRRAVLLENQNTSTGKIASTTSSTQSIALSAKSQSSLRPKPKAKGLEPYNPSSKKHGD</sequence>
<dbReference type="Proteomes" id="UP001147746">
    <property type="component" value="Unassembled WGS sequence"/>
</dbReference>
<feature type="compositionally biased region" description="Polar residues" evidence="1">
    <location>
        <begin position="377"/>
        <end position="394"/>
    </location>
</feature>
<feature type="compositionally biased region" description="Polar residues" evidence="1">
    <location>
        <begin position="401"/>
        <end position="417"/>
    </location>
</feature>
<feature type="region of interest" description="Disordered" evidence="1">
    <location>
        <begin position="859"/>
        <end position="883"/>
    </location>
</feature>
<protein>
    <submittedName>
        <fullName evidence="2">Uncharacterized protein</fullName>
    </submittedName>
</protein>
<feature type="compositionally biased region" description="Low complexity" evidence="1">
    <location>
        <begin position="755"/>
        <end position="774"/>
    </location>
</feature>
<feature type="region of interest" description="Disordered" evidence="1">
    <location>
        <begin position="170"/>
        <end position="286"/>
    </location>
</feature>
<feature type="compositionally biased region" description="Pro residues" evidence="1">
    <location>
        <begin position="308"/>
        <end position="319"/>
    </location>
</feature>
<feature type="region of interest" description="Disordered" evidence="1">
    <location>
        <begin position="1"/>
        <end position="97"/>
    </location>
</feature>
<evidence type="ECO:0000256" key="1">
    <source>
        <dbReference type="SAM" id="MobiDB-lite"/>
    </source>
</evidence>
<feature type="compositionally biased region" description="Low complexity" evidence="1">
    <location>
        <begin position="922"/>
        <end position="935"/>
    </location>
</feature>
<dbReference type="EMBL" id="JAPZBO010000002">
    <property type="protein sequence ID" value="KAJ5324254.1"/>
    <property type="molecule type" value="Genomic_DNA"/>
</dbReference>
<feature type="compositionally biased region" description="Basic and acidic residues" evidence="1">
    <location>
        <begin position="741"/>
        <end position="750"/>
    </location>
</feature>
<feature type="region of interest" description="Disordered" evidence="1">
    <location>
        <begin position="916"/>
        <end position="962"/>
    </location>
</feature>